<evidence type="ECO:0000256" key="1">
    <source>
        <dbReference type="SAM" id="SignalP"/>
    </source>
</evidence>
<proteinExistence type="predicted"/>
<accession>A0A0N4URG9</accession>
<evidence type="ECO:0000313" key="5">
    <source>
        <dbReference type="WBParaSite" id="DME_0001065001-mRNA-1"/>
    </source>
</evidence>
<keyword evidence="4" id="KW-1185">Reference proteome</keyword>
<organism evidence="3 5">
    <name type="scientific">Dracunculus medinensis</name>
    <name type="common">Guinea worm</name>
    <dbReference type="NCBI Taxonomy" id="318479"/>
    <lineage>
        <taxon>Eukaryota</taxon>
        <taxon>Metazoa</taxon>
        <taxon>Ecdysozoa</taxon>
        <taxon>Nematoda</taxon>
        <taxon>Chromadorea</taxon>
        <taxon>Rhabditida</taxon>
        <taxon>Spirurina</taxon>
        <taxon>Dracunculoidea</taxon>
        <taxon>Dracunculidae</taxon>
        <taxon>Dracunculus</taxon>
    </lineage>
</organism>
<protein>
    <submittedName>
        <fullName evidence="5">Venom protein</fullName>
    </submittedName>
</protein>
<dbReference type="EMBL" id="UYYG01000269">
    <property type="protein sequence ID" value="VDN54096.1"/>
    <property type="molecule type" value="Genomic_DNA"/>
</dbReference>
<evidence type="ECO:0000313" key="4">
    <source>
        <dbReference type="Proteomes" id="UP000274756"/>
    </source>
</evidence>
<evidence type="ECO:0000313" key="3">
    <source>
        <dbReference type="Proteomes" id="UP000038040"/>
    </source>
</evidence>
<dbReference type="AlphaFoldDB" id="A0A0N4URG9"/>
<name>A0A0N4URG9_DRAME</name>
<gene>
    <name evidence="2" type="ORF">DME_LOCUS4069</name>
</gene>
<reference evidence="5" key="1">
    <citation type="submission" date="2017-02" db="UniProtKB">
        <authorList>
            <consortium name="WormBaseParasite"/>
        </authorList>
    </citation>
    <scope>IDENTIFICATION</scope>
</reference>
<dbReference type="WBParaSite" id="DME_0001065001-mRNA-1">
    <property type="protein sequence ID" value="DME_0001065001-mRNA-1"/>
    <property type="gene ID" value="DME_0001065001"/>
</dbReference>
<evidence type="ECO:0000313" key="2">
    <source>
        <dbReference type="EMBL" id="VDN54096.1"/>
    </source>
</evidence>
<keyword evidence="1" id="KW-0732">Signal</keyword>
<sequence>MITYLLILVLLCNFASGDEVDLEICVKSVRDSQNALKRRPSVPVQNCQDRDMACPEIFKFTADAGMKLANNLNPLVSELFDSWMYNADEFIFSLLAEPSVDSLLNFHYCWRLIEKID</sequence>
<dbReference type="Proteomes" id="UP000038040">
    <property type="component" value="Unplaced"/>
</dbReference>
<reference evidence="2 4" key="2">
    <citation type="submission" date="2018-11" db="EMBL/GenBank/DDBJ databases">
        <authorList>
            <consortium name="Pathogen Informatics"/>
        </authorList>
    </citation>
    <scope>NUCLEOTIDE SEQUENCE [LARGE SCALE GENOMIC DNA]</scope>
</reference>
<feature type="chain" id="PRO_5041041078" evidence="1">
    <location>
        <begin position="18"/>
        <end position="117"/>
    </location>
</feature>
<feature type="signal peptide" evidence="1">
    <location>
        <begin position="1"/>
        <end position="17"/>
    </location>
</feature>
<dbReference type="Proteomes" id="UP000274756">
    <property type="component" value="Unassembled WGS sequence"/>
</dbReference>